<proteinExistence type="predicted"/>
<comment type="caution">
    <text evidence="1">The sequence shown here is derived from an EMBL/GenBank/DDBJ whole genome shotgun (WGS) entry which is preliminary data.</text>
</comment>
<evidence type="ECO:0000313" key="1">
    <source>
        <dbReference type="EMBL" id="TGX54414.1"/>
    </source>
</evidence>
<dbReference type="OrthoDB" id="7585160at2"/>
<dbReference type="AlphaFoldDB" id="A0A4S1XD65"/>
<evidence type="ECO:0008006" key="3">
    <source>
        <dbReference type="Google" id="ProtNLM"/>
    </source>
</evidence>
<organism evidence="1 2">
    <name type="scientific">Sphingomonas gei</name>
    <dbReference type="NCBI Taxonomy" id="1395960"/>
    <lineage>
        <taxon>Bacteria</taxon>
        <taxon>Pseudomonadati</taxon>
        <taxon>Pseudomonadota</taxon>
        <taxon>Alphaproteobacteria</taxon>
        <taxon>Sphingomonadales</taxon>
        <taxon>Sphingomonadaceae</taxon>
        <taxon>Sphingomonas</taxon>
    </lineage>
</organism>
<keyword evidence="2" id="KW-1185">Reference proteome</keyword>
<dbReference type="RefSeq" id="WP_135963650.1">
    <property type="nucleotide sequence ID" value="NZ_SRXT01000003.1"/>
</dbReference>
<dbReference type="EMBL" id="SRXT01000003">
    <property type="protein sequence ID" value="TGX54414.1"/>
    <property type="molecule type" value="Genomic_DNA"/>
</dbReference>
<evidence type="ECO:0000313" key="2">
    <source>
        <dbReference type="Proteomes" id="UP000306147"/>
    </source>
</evidence>
<reference evidence="1 2" key="1">
    <citation type="submission" date="2019-04" db="EMBL/GenBank/DDBJ databases">
        <title>Sphingomonas psychrotolerans sp. nov., isolated from soil in the Tianshan Mountains, Xinjiang, China.</title>
        <authorList>
            <person name="Luo Y."/>
            <person name="Sheng H."/>
        </authorList>
    </citation>
    <scope>NUCLEOTIDE SEQUENCE [LARGE SCALE GENOMIC DNA]</scope>
    <source>
        <strain evidence="1 2">ZFGT-11</strain>
    </source>
</reference>
<sequence>MPLVLLVPLGGPDEGAGPVPRSMPLAAPAASPPLAAAYERSLFGAPAQAEDAAPGDAPELVGVVGRLGADAVALVRTADGATRALQIGESVDGWQLASLAIDAAFFTRGAQRVRVPLPAG</sequence>
<gene>
    <name evidence="1" type="ORF">E5A73_09060</name>
</gene>
<accession>A0A4S1XD65</accession>
<dbReference type="Proteomes" id="UP000306147">
    <property type="component" value="Unassembled WGS sequence"/>
</dbReference>
<name>A0A4S1XD65_9SPHN</name>
<protein>
    <recommendedName>
        <fullName evidence="3">General secretion pathway protein GspN</fullName>
    </recommendedName>
</protein>